<keyword evidence="3" id="KW-1185">Reference proteome</keyword>
<sequence length="418" mass="47813">MKKKNFLLLFTFIFTIMSLFSGCKKETKLAENMEQYITGIDSITMPDNIKIVGLGEATHGNEEFQILKKEVFEALVKNNGCRIFAIEGDFGGCQKVNNYILNGEGTAKEAVAQIGFSIYITEEMVDLIQWIHDYNKSLSEPQKIKFYGFDMQRYDNNKEGLLSYIEKINPDMASKYRDLLVDLNDDTVYTQDPSKVKEALKNIENLISEMELNKNRYIKATNEKEYSLALQFAQSIKENATLRDGKVNYSQMRDEYMSNKVKWILEHEGSDMIFINGHNGHIEKSSVSPVYTSMGNHLADEFGDAYYAIGTDFYNSTFTAVTSNDEVKNFTLTNQNELVDQFIDLPGNEYFMDFEKAKSNPILKSIIDEKQPMANIGAEFNDWQGKIKKFYTLNMIPSKAYNGIIVVKNATPRTVIED</sequence>
<proteinExistence type="predicted"/>
<dbReference type="Gene3D" id="1.20.1440.30">
    <property type="entry name" value="Biosynthetic Protein domain"/>
    <property type="match status" value="1"/>
</dbReference>
<organism evidence="2 3">
    <name type="scientific">Clostridium argentinense CDC 2741</name>
    <dbReference type="NCBI Taxonomy" id="1418104"/>
    <lineage>
        <taxon>Bacteria</taxon>
        <taxon>Bacillati</taxon>
        <taxon>Bacillota</taxon>
        <taxon>Clostridia</taxon>
        <taxon>Eubacteriales</taxon>
        <taxon>Clostridiaceae</taxon>
        <taxon>Clostridium</taxon>
    </lineage>
</organism>
<feature type="coiled-coil region" evidence="1">
    <location>
        <begin position="196"/>
        <end position="223"/>
    </location>
</feature>
<dbReference type="STRING" id="29341.RSJ17_11555"/>
<dbReference type="Pfam" id="PF05139">
    <property type="entry name" value="Erythro_esteras"/>
    <property type="match status" value="1"/>
</dbReference>
<keyword evidence="1" id="KW-0175">Coiled coil</keyword>
<dbReference type="InterPro" id="IPR007815">
    <property type="entry name" value="Emycin_Estase"/>
</dbReference>
<accession>A0A0C1RCK8</accession>
<dbReference type="PANTHER" id="PTHR31299:SF0">
    <property type="entry name" value="ESTERASE, PUTATIVE (AFU_ORTHOLOGUE AFUA_1G05850)-RELATED"/>
    <property type="match status" value="1"/>
</dbReference>
<dbReference type="OrthoDB" id="9810066at2"/>
<dbReference type="SUPFAM" id="SSF159501">
    <property type="entry name" value="EreA/ChaN-like"/>
    <property type="match status" value="1"/>
</dbReference>
<reference evidence="2 3" key="1">
    <citation type="journal article" date="2015" name="Infect. Genet. Evol.">
        <title>Genomic sequences of six botulinum neurotoxin-producing strains representing three clostridial species illustrate the mobility and diversity of botulinum neurotoxin genes.</title>
        <authorList>
            <person name="Smith T.J."/>
            <person name="Hill K.K."/>
            <person name="Xie G."/>
            <person name="Foley B.T."/>
            <person name="Williamson C.H."/>
            <person name="Foster J.T."/>
            <person name="Johnson S.L."/>
            <person name="Chertkov O."/>
            <person name="Teshima H."/>
            <person name="Gibbons H.S."/>
            <person name="Johnsky L.A."/>
            <person name="Karavis M.A."/>
            <person name="Smith L.A."/>
        </authorList>
    </citation>
    <scope>NUCLEOTIDE SEQUENCE [LARGE SCALE GENOMIC DNA]</scope>
    <source>
        <strain evidence="2 3">CDC 2741</strain>
    </source>
</reference>
<name>A0A0C1RCK8_9CLOT</name>
<comment type="caution">
    <text evidence="2">The sequence shown here is derived from an EMBL/GenBank/DDBJ whole genome shotgun (WGS) entry which is preliminary data.</text>
</comment>
<evidence type="ECO:0000256" key="1">
    <source>
        <dbReference type="SAM" id="Coils"/>
    </source>
</evidence>
<dbReference type="AlphaFoldDB" id="A0A0C1RCK8"/>
<dbReference type="Gene3D" id="3.30.1870.10">
    <property type="entry name" value="EreA-like, domain 2"/>
    <property type="match status" value="1"/>
</dbReference>
<dbReference type="PANTHER" id="PTHR31299">
    <property type="entry name" value="ESTERASE, PUTATIVE (AFU_ORTHOLOGUE AFUA_1G05850)-RELATED"/>
    <property type="match status" value="1"/>
</dbReference>
<dbReference type="Gene3D" id="3.40.1660.10">
    <property type="entry name" value="EreA-like (biosynthetic domain)"/>
    <property type="match status" value="1"/>
</dbReference>
<gene>
    <name evidence="2" type="ORF">U732_3913</name>
</gene>
<dbReference type="InterPro" id="IPR052036">
    <property type="entry name" value="Hydrolase/PRTase-associated"/>
</dbReference>
<protein>
    <submittedName>
        <fullName evidence="2">Erythromycin esterase family protein</fullName>
    </submittedName>
</protein>
<dbReference type="EMBL" id="AYSO01000012">
    <property type="protein sequence ID" value="KIE48101.1"/>
    <property type="molecule type" value="Genomic_DNA"/>
</dbReference>
<dbReference type="Proteomes" id="UP000031366">
    <property type="component" value="Unassembled WGS sequence"/>
</dbReference>
<dbReference type="GO" id="GO:0046677">
    <property type="term" value="P:response to antibiotic"/>
    <property type="evidence" value="ECO:0007669"/>
    <property type="project" value="InterPro"/>
</dbReference>
<evidence type="ECO:0000313" key="2">
    <source>
        <dbReference type="EMBL" id="KIE48101.1"/>
    </source>
</evidence>
<dbReference type="PROSITE" id="PS51257">
    <property type="entry name" value="PROKAR_LIPOPROTEIN"/>
    <property type="match status" value="1"/>
</dbReference>
<dbReference type="RefSeq" id="WP_039630471.1">
    <property type="nucleotide sequence ID" value="NZ_AYSO01000012.1"/>
</dbReference>
<dbReference type="CDD" id="cd14728">
    <property type="entry name" value="Ere-like"/>
    <property type="match status" value="1"/>
</dbReference>
<evidence type="ECO:0000313" key="3">
    <source>
        <dbReference type="Proteomes" id="UP000031366"/>
    </source>
</evidence>